<evidence type="ECO:0000256" key="2">
    <source>
        <dbReference type="ARBA" id="ARBA00007131"/>
    </source>
</evidence>
<name>A0A940DHQ9_9FIRM</name>
<dbReference type="CDD" id="cd07033">
    <property type="entry name" value="TPP_PYR_DXS_TK_like"/>
    <property type="match status" value="1"/>
</dbReference>
<comment type="caution">
    <text evidence="5">The sequence shown here is derived from an EMBL/GenBank/DDBJ whole genome shotgun (WGS) entry which is preliminary data.</text>
</comment>
<organism evidence="5 6">
    <name type="scientific">Candidatus Stercoripulliclostridium pullicola</name>
    <dbReference type="NCBI Taxonomy" id="2840953"/>
    <lineage>
        <taxon>Bacteria</taxon>
        <taxon>Bacillati</taxon>
        <taxon>Bacillota</taxon>
        <taxon>Clostridia</taxon>
        <taxon>Eubacteriales</taxon>
        <taxon>Candidatus Stercoripulliclostridium</taxon>
    </lineage>
</organism>
<dbReference type="SUPFAM" id="SSF52518">
    <property type="entry name" value="Thiamin diphosphate-binding fold (THDP-binding)"/>
    <property type="match status" value="1"/>
</dbReference>
<dbReference type="PANTHER" id="PTHR43825:SF1">
    <property type="entry name" value="TRANSKETOLASE-LIKE PYRIMIDINE-BINDING DOMAIN-CONTAINING PROTEIN"/>
    <property type="match status" value="1"/>
</dbReference>
<gene>
    <name evidence="5" type="ORF">IAB16_01310</name>
</gene>
<dbReference type="PANTHER" id="PTHR43825">
    <property type="entry name" value="PYRUVATE DEHYDROGENASE E1 COMPONENT"/>
    <property type="match status" value="1"/>
</dbReference>
<dbReference type="SMART" id="SM00861">
    <property type="entry name" value="Transket_pyr"/>
    <property type="match status" value="1"/>
</dbReference>
<dbReference type="EMBL" id="JADINF010000032">
    <property type="protein sequence ID" value="MBO8423650.1"/>
    <property type="molecule type" value="Genomic_DNA"/>
</dbReference>
<dbReference type="InterPro" id="IPR009014">
    <property type="entry name" value="Transketo_C/PFOR_II"/>
</dbReference>
<dbReference type="Pfam" id="PF02779">
    <property type="entry name" value="Transket_pyr"/>
    <property type="match status" value="1"/>
</dbReference>
<proteinExistence type="inferred from homology"/>
<dbReference type="Gene3D" id="3.40.50.970">
    <property type="match status" value="1"/>
</dbReference>
<accession>A0A940DHQ9</accession>
<keyword evidence="3" id="KW-0786">Thiamine pyrophosphate</keyword>
<dbReference type="AlphaFoldDB" id="A0A940DHQ9"/>
<reference evidence="5" key="2">
    <citation type="journal article" date="2021" name="PeerJ">
        <title>Extensive microbial diversity within the chicken gut microbiome revealed by metagenomics and culture.</title>
        <authorList>
            <person name="Gilroy R."/>
            <person name="Ravi A."/>
            <person name="Getino M."/>
            <person name="Pursley I."/>
            <person name="Horton D.L."/>
            <person name="Alikhan N.F."/>
            <person name="Baker D."/>
            <person name="Gharbi K."/>
            <person name="Hall N."/>
            <person name="Watson M."/>
            <person name="Adriaenssens E.M."/>
            <person name="Foster-Nyarko E."/>
            <person name="Jarju S."/>
            <person name="Secka A."/>
            <person name="Antonio M."/>
            <person name="Oren A."/>
            <person name="Chaudhuri R.R."/>
            <person name="La Ragione R."/>
            <person name="Hildebrand F."/>
            <person name="Pallen M.J."/>
        </authorList>
    </citation>
    <scope>NUCLEOTIDE SEQUENCE</scope>
    <source>
        <strain evidence="5">517</strain>
    </source>
</reference>
<dbReference type="SUPFAM" id="SSF52922">
    <property type="entry name" value="TK C-terminal domain-like"/>
    <property type="match status" value="1"/>
</dbReference>
<dbReference type="Gene3D" id="3.40.50.920">
    <property type="match status" value="1"/>
</dbReference>
<comment type="similarity">
    <text evidence="2">Belongs to the transketolase family.</text>
</comment>
<sequence>MEKSKSEILDISDYAAVAEAEMREVFSATMRKLMASDPAVVTIDSDLAKAVYTDRLRLIYPERALDVGIAEQNMISIAAGLASYGFRPFAISFAPFAVRSVCDQIVMNLAFTGANVKIVGADPGITAEHNGATHMTFEDVSILRAVPGIVIYEPSDTVELKAALPVIKDFHGVVYIRMMRKKAPVIHSSGYEFDLFKADKLTDGEDVTIVASGVEVSEALEAGRLLKAEGISAEVISAHTLKPFDTETLLTSVLKTGCAVTAENHNIHGGLYSIVTETLAGNFPAPVVPIGVRDRFGARGTLGELKKLFAMTAEDIARAAREAVRMKKRPL</sequence>
<dbReference type="InterPro" id="IPR033248">
    <property type="entry name" value="Transketolase_C"/>
</dbReference>
<dbReference type="InterPro" id="IPR005475">
    <property type="entry name" value="Transketolase-like_Pyr-bd"/>
</dbReference>
<evidence type="ECO:0000256" key="3">
    <source>
        <dbReference type="ARBA" id="ARBA00023052"/>
    </source>
</evidence>
<reference evidence="5" key="1">
    <citation type="submission" date="2020-10" db="EMBL/GenBank/DDBJ databases">
        <authorList>
            <person name="Gilroy R."/>
        </authorList>
    </citation>
    <scope>NUCLEOTIDE SEQUENCE</scope>
    <source>
        <strain evidence="5">517</strain>
    </source>
</reference>
<evidence type="ECO:0000313" key="5">
    <source>
        <dbReference type="EMBL" id="MBO8423650.1"/>
    </source>
</evidence>
<dbReference type="InterPro" id="IPR051157">
    <property type="entry name" value="PDH/Transketolase"/>
</dbReference>
<evidence type="ECO:0000313" key="6">
    <source>
        <dbReference type="Proteomes" id="UP000727857"/>
    </source>
</evidence>
<evidence type="ECO:0000256" key="1">
    <source>
        <dbReference type="ARBA" id="ARBA00001964"/>
    </source>
</evidence>
<evidence type="ECO:0000259" key="4">
    <source>
        <dbReference type="SMART" id="SM00861"/>
    </source>
</evidence>
<feature type="domain" description="Transketolase-like pyrimidine-binding" evidence="4">
    <location>
        <begin position="20"/>
        <end position="185"/>
    </location>
</feature>
<dbReference type="Proteomes" id="UP000727857">
    <property type="component" value="Unassembled WGS sequence"/>
</dbReference>
<dbReference type="Pfam" id="PF02780">
    <property type="entry name" value="Transketolase_C"/>
    <property type="match status" value="1"/>
</dbReference>
<protein>
    <submittedName>
        <fullName evidence="5">Transketolase family protein</fullName>
    </submittedName>
</protein>
<dbReference type="FunFam" id="3.40.50.970:FF:000129">
    <property type="entry name" value="Transketolase"/>
    <property type="match status" value="1"/>
</dbReference>
<comment type="cofactor">
    <cofactor evidence="1">
        <name>thiamine diphosphate</name>
        <dbReference type="ChEBI" id="CHEBI:58937"/>
    </cofactor>
</comment>
<dbReference type="InterPro" id="IPR029061">
    <property type="entry name" value="THDP-binding"/>
</dbReference>